<accession>A0A8X6LA27</accession>
<dbReference type="Proteomes" id="UP000887116">
    <property type="component" value="Unassembled WGS sequence"/>
</dbReference>
<keyword evidence="4" id="KW-1185">Reference proteome</keyword>
<dbReference type="AlphaFoldDB" id="A0A8X6LA27"/>
<evidence type="ECO:0000313" key="3">
    <source>
        <dbReference type="EMBL" id="GFR00877.1"/>
    </source>
</evidence>
<evidence type="ECO:0000256" key="1">
    <source>
        <dbReference type="SAM" id="MobiDB-lite"/>
    </source>
</evidence>
<feature type="region of interest" description="Disordered" evidence="1">
    <location>
        <begin position="18"/>
        <end position="37"/>
    </location>
</feature>
<evidence type="ECO:0000313" key="2">
    <source>
        <dbReference type="EMBL" id="GFQ85599.1"/>
    </source>
</evidence>
<protein>
    <submittedName>
        <fullName evidence="3">Uncharacterized protein</fullName>
    </submittedName>
</protein>
<dbReference type="EMBL" id="BMAO01005350">
    <property type="protein sequence ID" value="GFR00877.1"/>
    <property type="molecule type" value="Genomic_DNA"/>
</dbReference>
<reference evidence="3" key="1">
    <citation type="submission" date="2020-07" db="EMBL/GenBank/DDBJ databases">
        <title>Multicomponent nature underlies the extraordinary mechanical properties of spider dragline silk.</title>
        <authorList>
            <person name="Kono N."/>
            <person name="Nakamura H."/>
            <person name="Mori M."/>
            <person name="Yoshida Y."/>
            <person name="Ohtoshi R."/>
            <person name="Malay A.D."/>
            <person name="Moran D.A.P."/>
            <person name="Tomita M."/>
            <person name="Numata K."/>
            <person name="Arakawa K."/>
        </authorList>
    </citation>
    <scope>NUCLEOTIDE SEQUENCE</scope>
</reference>
<comment type="caution">
    <text evidence="3">The sequence shown here is derived from an EMBL/GenBank/DDBJ whole genome shotgun (WGS) entry which is preliminary data.</text>
</comment>
<dbReference type="EMBL" id="BMAO01013014">
    <property type="protein sequence ID" value="GFQ85599.1"/>
    <property type="molecule type" value="Genomic_DNA"/>
</dbReference>
<gene>
    <name evidence="2" type="ORF">TNCT_511</name>
    <name evidence="3" type="ORF">TNCT_671921</name>
</gene>
<organism evidence="3 4">
    <name type="scientific">Trichonephila clavata</name>
    <name type="common">Joro spider</name>
    <name type="synonym">Nephila clavata</name>
    <dbReference type="NCBI Taxonomy" id="2740835"/>
    <lineage>
        <taxon>Eukaryota</taxon>
        <taxon>Metazoa</taxon>
        <taxon>Ecdysozoa</taxon>
        <taxon>Arthropoda</taxon>
        <taxon>Chelicerata</taxon>
        <taxon>Arachnida</taxon>
        <taxon>Araneae</taxon>
        <taxon>Araneomorphae</taxon>
        <taxon>Entelegynae</taxon>
        <taxon>Araneoidea</taxon>
        <taxon>Nephilidae</taxon>
        <taxon>Trichonephila</taxon>
    </lineage>
</organism>
<sequence length="117" mass="13515">MHLFLRCLVVGLADNPKTHSPLQTEESSSESFSAEDESVSRIILRSRGYFGFRAEFTATLTTFRRKRVFIVEILPLQCNRRVRFRRGASVDFMRRFLLKSCDELIQCLGFMGSRSDA</sequence>
<evidence type="ECO:0000313" key="4">
    <source>
        <dbReference type="Proteomes" id="UP000887116"/>
    </source>
</evidence>
<proteinExistence type="predicted"/>
<name>A0A8X6LA27_TRICU</name>